<proteinExistence type="predicted"/>
<accession>A0A0A9EJA3</accession>
<protein>
    <submittedName>
        <fullName evidence="1">Uncharacterized protein</fullName>
    </submittedName>
</protein>
<sequence>MMMDGMGLRFACAILFVVLGSVVSLLWQCSSVPTLQIIASLQRH</sequence>
<dbReference type="EMBL" id="GBRH01199935">
    <property type="protein sequence ID" value="JAD97960.1"/>
    <property type="molecule type" value="Transcribed_RNA"/>
</dbReference>
<dbReference type="AlphaFoldDB" id="A0A0A9EJA3"/>
<reference evidence="1" key="2">
    <citation type="journal article" date="2015" name="Data Brief">
        <title>Shoot transcriptome of the giant reed, Arundo donax.</title>
        <authorList>
            <person name="Barrero R.A."/>
            <person name="Guerrero F.D."/>
            <person name="Moolhuijzen P."/>
            <person name="Goolsby J.A."/>
            <person name="Tidwell J."/>
            <person name="Bellgard S.E."/>
            <person name="Bellgard M.I."/>
        </authorList>
    </citation>
    <scope>NUCLEOTIDE SEQUENCE</scope>
    <source>
        <tissue evidence="1">Shoot tissue taken approximately 20 cm above the soil surface</tissue>
    </source>
</reference>
<name>A0A0A9EJA3_ARUDO</name>
<reference evidence="1" key="1">
    <citation type="submission" date="2014-09" db="EMBL/GenBank/DDBJ databases">
        <authorList>
            <person name="Magalhaes I.L.F."/>
            <person name="Oliveira U."/>
            <person name="Santos F.R."/>
            <person name="Vidigal T.H.D.A."/>
            <person name="Brescovit A.D."/>
            <person name="Santos A.J."/>
        </authorList>
    </citation>
    <scope>NUCLEOTIDE SEQUENCE</scope>
    <source>
        <tissue evidence="1">Shoot tissue taken approximately 20 cm above the soil surface</tissue>
    </source>
</reference>
<evidence type="ECO:0000313" key="1">
    <source>
        <dbReference type="EMBL" id="JAD97960.1"/>
    </source>
</evidence>
<organism evidence="1">
    <name type="scientific">Arundo donax</name>
    <name type="common">Giant reed</name>
    <name type="synonym">Donax arundinaceus</name>
    <dbReference type="NCBI Taxonomy" id="35708"/>
    <lineage>
        <taxon>Eukaryota</taxon>
        <taxon>Viridiplantae</taxon>
        <taxon>Streptophyta</taxon>
        <taxon>Embryophyta</taxon>
        <taxon>Tracheophyta</taxon>
        <taxon>Spermatophyta</taxon>
        <taxon>Magnoliopsida</taxon>
        <taxon>Liliopsida</taxon>
        <taxon>Poales</taxon>
        <taxon>Poaceae</taxon>
        <taxon>PACMAD clade</taxon>
        <taxon>Arundinoideae</taxon>
        <taxon>Arundineae</taxon>
        <taxon>Arundo</taxon>
    </lineage>
</organism>